<evidence type="ECO:0000313" key="1">
    <source>
        <dbReference type="EMBL" id="OIW28890.1"/>
    </source>
</evidence>
<name>A0A1J7JMF5_9PEZI</name>
<reference evidence="1 2" key="1">
    <citation type="submission" date="2016-10" db="EMBL/GenBank/DDBJ databases">
        <title>Draft genome sequence of Coniochaeta ligniaria NRRL30616, a lignocellulolytic fungus for bioabatement of inhibitors in plant biomass hydrolysates.</title>
        <authorList>
            <consortium name="DOE Joint Genome Institute"/>
            <person name="Jimenez D.J."/>
            <person name="Hector R.E."/>
            <person name="Riley R."/>
            <person name="Sun H."/>
            <person name="Grigoriev I.V."/>
            <person name="Van Elsas J.D."/>
            <person name="Nichols N.N."/>
        </authorList>
    </citation>
    <scope>NUCLEOTIDE SEQUENCE [LARGE SCALE GENOMIC DNA]</scope>
    <source>
        <strain evidence="1 2">NRRL 30616</strain>
    </source>
</reference>
<sequence length="196" mass="21540">MRLAACSSAARLCGCSAGLTGRLSRQFFANGASSVLCQPGIPPFQLFTGHWPLTSDHRPPPVHSFPRKTLSQKARTWLYRGTMVTVRSRPHRQKDQLPAIAMPTQEAYSAADSFSARLDIPDNQDSLELANGGDGRTGDKGTCGLHEQLLLRKRAPCQCPSSLRRAMMRHGQGVPVVNDYVPHTWRSDPEDEISCS</sequence>
<accession>A0A1J7JMF5</accession>
<proteinExistence type="predicted"/>
<gene>
    <name evidence="1" type="ORF">CONLIGDRAFT_398306</name>
</gene>
<keyword evidence="2" id="KW-1185">Reference proteome</keyword>
<evidence type="ECO:0000313" key="2">
    <source>
        <dbReference type="Proteomes" id="UP000182658"/>
    </source>
</evidence>
<dbReference type="InParanoid" id="A0A1J7JMF5"/>
<organism evidence="1 2">
    <name type="scientific">Coniochaeta ligniaria NRRL 30616</name>
    <dbReference type="NCBI Taxonomy" id="1408157"/>
    <lineage>
        <taxon>Eukaryota</taxon>
        <taxon>Fungi</taxon>
        <taxon>Dikarya</taxon>
        <taxon>Ascomycota</taxon>
        <taxon>Pezizomycotina</taxon>
        <taxon>Sordariomycetes</taxon>
        <taxon>Sordariomycetidae</taxon>
        <taxon>Coniochaetales</taxon>
        <taxon>Coniochaetaceae</taxon>
        <taxon>Coniochaeta</taxon>
    </lineage>
</organism>
<dbReference type="AlphaFoldDB" id="A0A1J7JMF5"/>
<dbReference type="EMBL" id="KV875098">
    <property type="protein sequence ID" value="OIW28890.1"/>
    <property type="molecule type" value="Genomic_DNA"/>
</dbReference>
<protein>
    <submittedName>
        <fullName evidence="1">Uncharacterized protein</fullName>
    </submittedName>
</protein>
<dbReference type="Proteomes" id="UP000182658">
    <property type="component" value="Unassembled WGS sequence"/>
</dbReference>